<dbReference type="Proteomes" id="UP001140453">
    <property type="component" value="Unassembled WGS sequence"/>
</dbReference>
<organism evidence="2 3">
    <name type="scientific">Gnomoniopsis smithogilvyi</name>
    <dbReference type="NCBI Taxonomy" id="1191159"/>
    <lineage>
        <taxon>Eukaryota</taxon>
        <taxon>Fungi</taxon>
        <taxon>Dikarya</taxon>
        <taxon>Ascomycota</taxon>
        <taxon>Pezizomycotina</taxon>
        <taxon>Sordariomycetes</taxon>
        <taxon>Sordariomycetidae</taxon>
        <taxon>Diaporthales</taxon>
        <taxon>Gnomoniaceae</taxon>
        <taxon>Gnomoniopsis</taxon>
    </lineage>
</organism>
<dbReference type="EMBL" id="JAPEVB010000001">
    <property type="protein sequence ID" value="KAJ4397635.1"/>
    <property type="molecule type" value="Genomic_DNA"/>
</dbReference>
<feature type="compositionally biased region" description="Low complexity" evidence="1">
    <location>
        <begin position="481"/>
        <end position="514"/>
    </location>
</feature>
<feature type="region of interest" description="Disordered" evidence="1">
    <location>
        <begin position="375"/>
        <end position="425"/>
    </location>
</feature>
<sequence length="674" mass="70637">MAETWGQGASWADVGPVAIPTSTIVVPIHAGQPFDILLADYLDIGDETFSFSSSPSADWVLLDPAVPDLSGTVPSDYAGPSVQVTVVFQSPSTGGIYAIIFILEPFNSQETVFANRTEMLSMALVDLLWTPDDAVISIDSVLDISWLTMNADEQTMSGMTPASGPDYYSIIVRATTELANRKRSAGKLVARGPQETYAVFVNLYINAQASASLATATASSNVVSRSQISGAATPGTVTTQASPLSIPSTTEQPPATQSSASPQPVTNSAASVPPVSTVTDQTSPSPRRSTFTASWGNTTVTQRDSTTANTNAPLPISQPSVSIETSLPVSALTTNSEPLPPSDTQSTSFPVSSIIRGNLQSTSSLQSSISISQAPGSLASQSPQVTISSNTSLPPSSPSQPNTIVSASTSKSGSSSPTTTAISQPLVSSSPQAVISLWTSTTDQSTSGSSLKSSGLALSSTEAVVSTINSRSSNTFPVPSPASSAQSTQAPTVSPRSSASNSATSSQLSSASSSEVHDNRVISTSTSSASSSKAPFSSTLASSSEVHDSLVISASTSYASSSKAPLSSTSASSSEIHDKFLISIHLLGLDHFIKSDFASISRVKVLWSKNIIWKYFTLYISFYHLDDDRSTKYDPVTIIDSFNFFQSPEFRNTRYSSRIDNKYDKSRCFSFDAL</sequence>
<feature type="compositionally biased region" description="Polar residues" evidence="1">
    <location>
        <begin position="265"/>
        <end position="321"/>
    </location>
</feature>
<feature type="region of interest" description="Disordered" evidence="1">
    <location>
        <begin position="232"/>
        <end position="321"/>
    </location>
</feature>
<evidence type="ECO:0000256" key="1">
    <source>
        <dbReference type="SAM" id="MobiDB-lite"/>
    </source>
</evidence>
<keyword evidence="3" id="KW-1185">Reference proteome</keyword>
<dbReference type="AlphaFoldDB" id="A0A9W8Z4I5"/>
<feature type="compositionally biased region" description="Low complexity" evidence="1">
    <location>
        <begin position="523"/>
        <end position="535"/>
    </location>
</feature>
<gene>
    <name evidence="2" type="ORF">N0V93_001868</name>
</gene>
<feature type="region of interest" description="Disordered" evidence="1">
    <location>
        <begin position="471"/>
        <end position="535"/>
    </location>
</feature>
<comment type="caution">
    <text evidence="2">The sequence shown here is derived from an EMBL/GenBank/DDBJ whole genome shotgun (WGS) entry which is preliminary data.</text>
</comment>
<feature type="compositionally biased region" description="Polar residues" evidence="1">
    <location>
        <begin position="232"/>
        <end position="251"/>
    </location>
</feature>
<evidence type="ECO:0000313" key="2">
    <source>
        <dbReference type="EMBL" id="KAJ4397635.1"/>
    </source>
</evidence>
<dbReference type="OrthoDB" id="41532at2759"/>
<feature type="compositionally biased region" description="Low complexity" evidence="1">
    <location>
        <begin position="388"/>
        <end position="420"/>
    </location>
</feature>
<feature type="compositionally biased region" description="Polar residues" evidence="1">
    <location>
        <begin position="375"/>
        <end position="387"/>
    </location>
</feature>
<evidence type="ECO:0000313" key="3">
    <source>
        <dbReference type="Proteomes" id="UP001140453"/>
    </source>
</evidence>
<reference evidence="2" key="1">
    <citation type="submission" date="2022-10" db="EMBL/GenBank/DDBJ databases">
        <title>Tapping the CABI collections for fungal endophytes: first genome assemblies for Collariella, Neodidymelliopsis, Ascochyta clinopodiicola, Didymella pomorum, Didymosphaeria variabile, Neocosmospora piperis and Neocucurbitaria cava.</title>
        <authorList>
            <person name="Hill R."/>
        </authorList>
    </citation>
    <scope>NUCLEOTIDE SEQUENCE</scope>
    <source>
        <strain evidence="2">IMI 355082</strain>
    </source>
</reference>
<accession>A0A9W8Z4I5</accession>
<name>A0A9W8Z4I5_9PEZI</name>
<protein>
    <submittedName>
        <fullName evidence="2">Uncharacterized protein</fullName>
    </submittedName>
</protein>
<proteinExistence type="predicted"/>
<feature type="compositionally biased region" description="Low complexity" evidence="1">
    <location>
        <begin position="252"/>
        <end position="264"/>
    </location>
</feature>